<sequence>MNFVREKFIHFIIALISLIIPKTMAEQESAGGSPPRERSRSPPEARRTAVPPTQQPSQTAEGEVYATVVSPPEPPLHKCPKCNSSFRSMKALWGHTHVHSKETSLLNLNMAPLTTQAMPVAGSLPPPLLLPPPPPPPTVVVAEGEPSDKGKEKVMLPDLNEIPEDTE</sequence>
<keyword evidence="1" id="KW-0862">Zinc</keyword>
<dbReference type="GO" id="GO:0008270">
    <property type="term" value="F:zinc ion binding"/>
    <property type="evidence" value="ECO:0007669"/>
    <property type="project" value="UniProtKB-KW"/>
</dbReference>
<keyword evidence="3" id="KW-0732">Signal</keyword>
<dbReference type="EMBL" id="JBDFQZ010000005">
    <property type="protein sequence ID" value="KAK9723628.1"/>
    <property type="molecule type" value="Genomic_DNA"/>
</dbReference>
<feature type="signal peptide" evidence="3">
    <location>
        <begin position="1"/>
        <end position="25"/>
    </location>
</feature>
<proteinExistence type="predicted"/>
<keyword evidence="1" id="KW-0863">Zinc-finger</keyword>
<evidence type="ECO:0000313" key="5">
    <source>
        <dbReference type="EMBL" id="KAK9723628.1"/>
    </source>
</evidence>
<feature type="compositionally biased region" description="Basic and acidic residues" evidence="2">
    <location>
        <begin position="35"/>
        <end position="47"/>
    </location>
</feature>
<dbReference type="InterPro" id="IPR036236">
    <property type="entry name" value="Znf_C2H2_sf"/>
</dbReference>
<evidence type="ECO:0000259" key="4">
    <source>
        <dbReference type="PROSITE" id="PS50157"/>
    </source>
</evidence>
<keyword evidence="6" id="KW-1185">Reference proteome</keyword>
<reference evidence="5" key="1">
    <citation type="submission" date="2024-03" db="EMBL/GenBank/DDBJ databases">
        <title>WGS assembly of Saponaria officinalis var. Norfolk2.</title>
        <authorList>
            <person name="Jenkins J."/>
            <person name="Shu S."/>
            <person name="Grimwood J."/>
            <person name="Barry K."/>
            <person name="Goodstein D."/>
            <person name="Schmutz J."/>
            <person name="Leebens-Mack J."/>
            <person name="Osbourn A."/>
        </authorList>
    </citation>
    <scope>NUCLEOTIDE SEQUENCE [LARGE SCALE GENOMIC DNA]</scope>
    <source>
        <strain evidence="5">JIC</strain>
    </source>
</reference>
<dbReference type="AlphaFoldDB" id="A0AAW1KST9"/>
<protein>
    <recommendedName>
        <fullName evidence="4">C2H2-type domain-containing protein</fullName>
    </recommendedName>
</protein>
<accession>A0AAW1KST9</accession>
<feature type="region of interest" description="Disordered" evidence="2">
    <location>
        <begin position="26"/>
        <end position="76"/>
    </location>
</feature>
<feature type="compositionally biased region" description="Pro residues" evidence="2">
    <location>
        <begin position="126"/>
        <end position="138"/>
    </location>
</feature>
<feature type="compositionally biased region" description="Basic and acidic residues" evidence="2">
    <location>
        <begin position="146"/>
        <end position="155"/>
    </location>
</feature>
<dbReference type="Proteomes" id="UP001443914">
    <property type="component" value="Unassembled WGS sequence"/>
</dbReference>
<comment type="caution">
    <text evidence="5">The sequence shown here is derived from an EMBL/GenBank/DDBJ whole genome shotgun (WGS) entry which is preliminary data.</text>
</comment>
<evidence type="ECO:0000256" key="2">
    <source>
        <dbReference type="SAM" id="MobiDB-lite"/>
    </source>
</evidence>
<feature type="region of interest" description="Disordered" evidence="2">
    <location>
        <begin position="126"/>
        <end position="167"/>
    </location>
</feature>
<feature type="domain" description="C2H2-type" evidence="4">
    <location>
        <begin position="77"/>
        <end position="104"/>
    </location>
</feature>
<dbReference type="PROSITE" id="PS00028">
    <property type="entry name" value="ZINC_FINGER_C2H2_1"/>
    <property type="match status" value="1"/>
</dbReference>
<name>A0AAW1KST9_SAPOF</name>
<dbReference type="PROSITE" id="PS50157">
    <property type="entry name" value="ZINC_FINGER_C2H2_2"/>
    <property type="match status" value="1"/>
</dbReference>
<keyword evidence="1" id="KW-0479">Metal-binding</keyword>
<feature type="compositionally biased region" description="Polar residues" evidence="2">
    <location>
        <begin position="51"/>
        <end position="60"/>
    </location>
</feature>
<evidence type="ECO:0000256" key="1">
    <source>
        <dbReference type="PROSITE-ProRule" id="PRU00042"/>
    </source>
</evidence>
<gene>
    <name evidence="5" type="ORF">RND81_05G013700</name>
</gene>
<feature type="chain" id="PRO_5043912254" description="C2H2-type domain-containing protein" evidence="3">
    <location>
        <begin position="26"/>
        <end position="167"/>
    </location>
</feature>
<evidence type="ECO:0000313" key="6">
    <source>
        <dbReference type="Proteomes" id="UP001443914"/>
    </source>
</evidence>
<evidence type="ECO:0000256" key="3">
    <source>
        <dbReference type="SAM" id="SignalP"/>
    </source>
</evidence>
<dbReference type="InterPro" id="IPR013087">
    <property type="entry name" value="Znf_C2H2_type"/>
</dbReference>
<dbReference type="SUPFAM" id="SSF57667">
    <property type="entry name" value="beta-beta-alpha zinc fingers"/>
    <property type="match status" value="1"/>
</dbReference>
<organism evidence="5 6">
    <name type="scientific">Saponaria officinalis</name>
    <name type="common">Common soapwort</name>
    <name type="synonym">Lychnis saponaria</name>
    <dbReference type="NCBI Taxonomy" id="3572"/>
    <lineage>
        <taxon>Eukaryota</taxon>
        <taxon>Viridiplantae</taxon>
        <taxon>Streptophyta</taxon>
        <taxon>Embryophyta</taxon>
        <taxon>Tracheophyta</taxon>
        <taxon>Spermatophyta</taxon>
        <taxon>Magnoliopsida</taxon>
        <taxon>eudicotyledons</taxon>
        <taxon>Gunneridae</taxon>
        <taxon>Pentapetalae</taxon>
        <taxon>Caryophyllales</taxon>
        <taxon>Caryophyllaceae</taxon>
        <taxon>Caryophylleae</taxon>
        <taxon>Saponaria</taxon>
    </lineage>
</organism>